<name>A0A9X7M610_BACCE</name>
<evidence type="ECO:0000313" key="3">
    <source>
        <dbReference type="Proteomes" id="UP000321735"/>
    </source>
</evidence>
<feature type="region of interest" description="Disordered" evidence="1">
    <location>
        <begin position="1"/>
        <end position="20"/>
    </location>
</feature>
<evidence type="ECO:0000256" key="1">
    <source>
        <dbReference type="SAM" id="MobiDB-lite"/>
    </source>
</evidence>
<gene>
    <name evidence="2" type="ORF">D0437_25320</name>
</gene>
<accession>A0A9X7M610</accession>
<organism evidence="2 3">
    <name type="scientific">Bacillus cereus</name>
    <dbReference type="NCBI Taxonomy" id="1396"/>
    <lineage>
        <taxon>Bacteria</taxon>
        <taxon>Bacillati</taxon>
        <taxon>Bacillota</taxon>
        <taxon>Bacilli</taxon>
        <taxon>Bacillales</taxon>
        <taxon>Bacillaceae</taxon>
        <taxon>Bacillus</taxon>
        <taxon>Bacillus cereus group</taxon>
    </lineage>
</organism>
<dbReference type="Proteomes" id="UP000321735">
    <property type="component" value="Chromosome"/>
</dbReference>
<keyword evidence="2" id="KW-0547">Nucleotide-binding</keyword>
<evidence type="ECO:0000313" key="2">
    <source>
        <dbReference type="EMBL" id="QDZ77737.1"/>
    </source>
</evidence>
<dbReference type="EMBL" id="CP031778">
    <property type="protein sequence ID" value="QDZ77737.1"/>
    <property type="molecule type" value="Genomic_DNA"/>
</dbReference>
<reference evidence="2 3" key="1">
    <citation type="journal article" date="2019" name="Ecotoxicol. Environ. Saf.">
        <title>Microbial characterization of heavy metal resistant bacterial strains isolated from an electroplating wastewater treatment plant.</title>
        <authorList>
            <person name="Cai X."/>
            <person name="Zheng X."/>
            <person name="Zhang D."/>
            <person name="Iqbal W."/>
            <person name="Liu C."/>
            <person name="Yang B."/>
            <person name="Zhao X."/>
            <person name="Lu X."/>
            <person name="Mao Y."/>
        </authorList>
    </citation>
    <scope>NUCLEOTIDE SEQUENCE [LARGE SCALE GENOMIC DNA]</scope>
    <source>
        <strain evidence="2 3">Co1-1</strain>
    </source>
</reference>
<feature type="non-terminal residue" evidence="2">
    <location>
        <position position="1"/>
    </location>
</feature>
<protein>
    <submittedName>
        <fullName evidence="2">DNA helicase</fullName>
    </submittedName>
</protein>
<dbReference type="AlphaFoldDB" id="A0A9X7M610"/>
<proteinExistence type="predicted"/>
<keyword evidence="2" id="KW-0347">Helicase</keyword>
<dbReference type="GO" id="GO:0004386">
    <property type="term" value="F:helicase activity"/>
    <property type="evidence" value="ECO:0007669"/>
    <property type="project" value="UniProtKB-KW"/>
</dbReference>
<sequence>HYYKPFSSSRKNLKKPITYL</sequence>
<feature type="compositionally biased region" description="Polar residues" evidence="1">
    <location>
        <begin position="1"/>
        <end position="10"/>
    </location>
</feature>
<keyword evidence="2" id="KW-0378">Hydrolase</keyword>
<keyword evidence="2" id="KW-0067">ATP-binding</keyword>